<dbReference type="GO" id="GO:0052621">
    <property type="term" value="F:diguanylate cyclase activity"/>
    <property type="evidence" value="ECO:0007669"/>
    <property type="project" value="UniProtKB-EC"/>
</dbReference>
<dbReference type="Proteomes" id="UP000316213">
    <property type="component" value="Unassembled WGS sequence"/>
</dbReference>
<dbReference type="NCBIfam" id="TIGR00254">
    <property type="entry name" value="GGDEF"/>
    <property type="match status" value="1"/>
</dbReference>
<keyword evidence="5" id="KW-0812">Transmembrane</keyword>
<evidence type="ECO:0000259" key="6">
    <source>
        <dbReference type="PROSITE" id="PS50887"/>
    </source>
</evidence>
<dbReference type="Gene3D" id="3.30.70.270">
    <property type="match status" value="1"/>
</dbReference>
<dbReference type="PROSITE" id="PS50887">
    <property type="entry name" value="GGDEF"/>
    <property type="match status" value="1"/>
</dbReference>
<dbReference type="OrthoDB" id="243535at2"/>
<evidence type="ECO:0000256" key="4">
    <source>
        <dbReference type="SAM" id="MobiDB-lite"/>
    </source>
</evidence>
<dbReference type="SUPFAM" id="SSF55073">
    <property type="entry name" value="Nucleotide cyclase"/>
    <property type="match status" value="1"/>
</dbReference>
<keyword evidence="5" id="KW-0472">Membrane</keyword>
<accession>A0A5C5ZR28</accession>
<dbReference type="InterPro" id="IPR029787">
    <property type="entry name" value="Nucleotide_cyclase"/>
</dbReference>
<dbReference type="PANTHER" id="PTHR45138">
    <property type="entry name" value="REGULATORY COMPONENTS OF SENSORY TRANSDUCTION SYSTEM"/>
    <property type="match status" value="1"/>
</dbReference>
<comment type="catalytic activity">
    <reaction evidence="2">
        <text>2 GTP = 3',3'-c-di-GMP + 2 diphosphate</text>
        <dbReference type="Rhea" id="RHEA:24898"/>
        <dbReference type="ChEBI" id="CHEBI:33019"/>
        <dbReference type="ChEBI" id="CHEBI:37565"/>
        <dbReference type="ChEBI" id="CHEBI:58805"/>
        <dbReference type="EC" id="2.7.7.65"/>
    </reaction>
</comment>
<dbReference type="Pfam" id="PF00990">
    <property type="entry name" value="GGDEF"/>
    <property type="match status" value="1"/>
</dbReference>
<evidence type="ECO:0000313" key="7">
    <source>
        <dbReference type="EMBL" id="TWT89525.1"/>
    </source>
</evidence>
<keyword evidence="7" id="KW-0808">Transferase</keyword>
<feature type="domain" description="GGDEF" evidence="6">
    <location>
        <begin position="183"/>
        <end position="314"/>
    </location>
</feature>
<dbReference type="GO" id="GO:0005886">
    <property type="term" value="C:plasma membrane"/>
    <property type="evidence" value="ECO:0007669"/>
    <property type="project" value="TreeGrafter"/>
</dbReference>
<organism evidence="7 8">
    <name type="scientific">Neorhodopirellula pilleata</name>
    <dbReference type="NCBI Taxonomy" id="2714738"/>
    <lineage>
        <taxon>Bacteria</taxon>
        <taxon>Pseudomonadati</taxon>
        <taxon>Planctomycetota</taxon>
        <taxon>Planctomycetia</taxon>
        <taxon>Pirellulales</taxon>
        <taxon>Pirellulaceae</taxon>
        <taxon>Neorhodopirellula</taxon>
    </lineage>
</organism>
<dbReference type="InterPro" id="IPR043128">
    <property type="entry name" value="Rev_trsase/Diguanyl_cyclase"/>
</dbReference>
<comment type="caution">
    <text evidence="7">The sequence shown here is derived from an EMBL/GenBank/DDBJ whole genome shotgun (WGS) entry which is preliminary data.</text>
</comment>
<evidence type="ECO:0000313" key="8">
    <source>
        <dbReference type="Proteomes" id="UP000316213"/>
    </source>
</evidence>
<feature type="region of interest" description="Disordered" evidence="4">
    <location>
        <begin position="87"/>
        <end position="109"/>
    </location>
</feature>
<keyword evidence="5" id="KW-1133">Transmembrane helix</keyword>
<dbReference type="RefSeq" id="WP_146581586.1">
    <property type="nucleotide sequence ID" value="NZ_SJPM01000017.1"/>
</dbReference>
<evidence type="ECO:0000256" key="2">
    <source>
        <dbReference type="ARBA" id="ARBA00034247"/>
    </source>
</evidence>
<proteinExistence type="predicted"/>
<evidence type="ECO:0000256" key="1">
    <source>
        <dbReference type="ARBA" id="ARBA00012528"/>
    </source>
</evidence>
<name>A0A5C5ZR28_9BACT</name>
<protein>
    <recommendedName>
        <fullName evidence="1">diguanylate cyclase</fullName>
        <ecNumber evidence="1">2.7.7.65</ecNumber>
    </recommendedName>
</protein>
<gene>
    <name evidence="7" type="primary">ydaM_3</name>
    <name evidence="7" type="ORF">Pla100_54540</name>
</gene>
<evidence type="ECO:0000256" key="3">
    <source>
        <dbReference type="SAM" id="Coils"/>
    </source>
</evidence>
<feature type="coiled-coil region" evidence="3">
    <location>
        <begin position="118"/>
        <end position="152"/>
    </location>
</feature>
<dbReference type="CDD" id="cd01949">
    <property type="entry name" value="GGDEF"/>
    <property type="match status" value="1"/>
</dbReference>
<sequence>MPSENLPLLFLGLALAGALLSLGYFFGRRRRRVRVVNDGLIPPLVDEDDRQRIVGMLQSLARWTHEYSDNVSDYQSNLKQISQDVRRNLASAHNESQSSSRSAGEARAASDTRMLSMITQIMSTNEELQSRLDAAEKQLAEQTSQIESYLTEARTDGLTGLFNRRAFDKKLDEMFAEYRGGGGSFTLILVDIDHFKSINDTHGHPVGDVVLQRIASQLSNYLSDAEIVARFGGEEFAILTRSPLRNAAKQLNQLRIRIADEPIQAGNVAAVVTMSVGLSEPRDELVIGPIVRRTDAALYCAKNRGRNRVYFDDGSGPQLFGAPEVVRS</sequence>
<keyword evidence="3" id="KW-0175">Coiled coil</keyword>
<keyword evidence="7" id="KW-0548">Nucleotidyltransferase</keyword>
<dbReference type="InterPro" id="IPR000160">
    <property type="entry name" value="GGDEF_dom"/>
</dbReference>
<dbReference type="EMBL" id="SJPM01000017">
    <property type="protein sequence ID" value="TWT89525.1"/>
    <property type="molecule type" value="Genomic_DNA"/>
</dbReference>
<dbReference type="InterPro" id="IPR050469">
    <property type="entry name" value="Diguanylate_Cyclase"/>
</dbReference>
<dbReference type="AlphaFoldDB" id="A0A5C5ZR28"/>
<dbReference type="GO" id="GO:1902201">
    <property type="term" value="P:negative regulation of bacterial-type flagellum-dependent cell motility"/>
    <property type="evidence" value="ECO:0007669"/>
    <property type="project" value="TreeGrafter"/>
</dbReference>
<feature type="transmembrane region" description="Helical" evidence="5">
    <location>
        <begin position="6"/>
        <end position="26"/>
    </location>
</feature>
<evidence type="ECO:0000256" key="5">
    <source>
        <dbReference type="SAM" id="Phobius"/>
    </source>
</evidence>
<dbReference type="FunFam" id="3.30.70.270:FF:000001">
    <property type="entry name" value="Diguanylate cyclase domain protein"/>
    <property type="match status" value="1"/>
</dbReference>
<dbReference type="EC" id="2.7.7.65" evidence="1"/>
<dbReference type="GO" id="GO:0043709">
    <property type="term" value="P:cell adhesion involved in single-species biofilm formation"/>
    <property type="evidence" value="ECO:0007669"/>
    <property type="project" value="TreeGrafter"/>
</dbReference>
<keyword evidence="8" id="KW-1185">Reference proteome</keyword>
<reference evidence="7 8" key="1">
    <citation type="submission" date="2019-02" db="EMBL/GenBank/DDBJ databases">
        <title>Deep-cultivation of Planctomycetes and their phenomic and genomic characterization uncovers novel biology.</title>
        <authorList>
            <person name="Wiegand S."/>
            <person name="Jogler M."/>
            <person name="Boedeker C."/>
            <person name="Pinto D."/>
            <person name="Vollmers J."/>
            <person name="Rivas-Marin E."/>
            <person name="Kohn T."/>
            <person name="Peeters S.H."/>
            <person name="Heuer A."/>
            <person name="Rast P."/>
            <person name="Oberbeckmann S."/>
            <person name="Bunk B."/>
            <person name="Jeske O."/>
            <person name="Meyerdierks A."/>
            <person name="Storesund J.E."/>
            <person name="Kallscheuer N."/>
            <person name="Luecker S."/>
            <person name="Lage O.M."/>
            <person name="Pohl T."/>
            <person name="Merkel B.J."/>
            <person name="Hornburger P."/>
            <person name="Mueller R.-W."/>
            <person name="Bruemmer F."/>
            <person name="Labrenz M."/>
            <person name="Spormann A.M."/>
            <person name="Op Den Camp H."/>
            <person name="Overmann J."/>
            <person name="Amann R."/>
            <person name="Jetten M.S.M."/>
            <person name="Mascher T."/>
            <person name="Medema M.H."/>
            <person name="Devos D.P."/>
            <person name="Kaster A.-K."/>
            <person name="Ovreas L."/>
            <person name="Rohde M."/>
            <person name="Galperin M.Y."/>
            <person name="Jogler C."/>
        </authorList>
    </citation>
    <scope>NUCLEOTIDE SEQUENCE [LARGE SCALE GENOMIC DNA]</scope>
    <source>
        <strain evidence="7 8">Pla100</strain>
    </source>
</reference>
<feature type="compositionally biased region" description="Low complexity" evidence="4">
    <location>
        <begin position="95"/>
        <end position="109"/>
    </location>
</feature>
<dbReference type="SMART" id="SM00267">
    <property type="entry name" value="GGDEF"/>
    <property type="match status" value="1"/>
</dbReference>
<dbReference type="PANTHER" id="PTHR45138:SF9">
    <property type="entry name" value="DIGUANYLATE CYCLASE DGCM-RELATED"/>
    <property type="match status" value="1"/>
</dbReference>